<feature type="domain" description="Pyridoxamine 5'-phosphate oxidase N-terminal" evidence="2">
    <location>
        <begin position="8"/>
        <end position="124"/>
    </location>
</feature>
<dbReference type="PANTHER" id="PTHR35176">
    <property type="entry name" value="HEME OXYGENASE HI_0854-RELATED"/>
    <property type="match status" value="1"/>
</dbReference>
<accession>A0A1H0I2B1</accession>
<name>A0A1H0I2B1_9ACTN</name>
<dbReference type="GO" id="GO:0016627">
    <property type="term" value="F:oxidoreductase activity, acting on the CH-CH group of donors"/>
    <property type="evidence" value="ECO:0007669"/>
    <property type="project" value="TreeGrafter"/>
</dbReference>
<organism evidence="3 4">
    <name type="scientific">Nakamurella panacisegetis</name>
    <dbReference type="NCBI Taxonomy" id="1090615"/>
    <lineage>
        <taxon>Bacteria</taxon>
        <taxon>Bacillati</taxon>
        <taxon>Actinomycetota</taxon>
        <taxon>Actinomycetes</taxon>
        <taxon>Nakamurellales</taxon>
        <taxon>Nakamurellaceae</taxon>
        <taxon>Nakamurella</taxon>
    </lineage>
</organism>
<dbReference type="STRING" id="1090615.SAMN04515671_0324"/>
<dbReference type="InterPro" id="IPR011576">
    <property type="entry name" value="Pyridox_Oxase_N"/>
</dbReference>
<dbReference type="AlphaFoldDB" id="A0A1H0I2B1"/>
<dbReference type="GO" id="GO:0005829">
    <property type="term" value="C:cytosol"/>
    <property type="evidence" value="ECO:0007669"/>
    <property type="project" value="TreeGrafter"/>
</dbReference>
<dbReference type="InterPro" id="IPR012349">
    <property type="entry name" value="Split_barrel_FMN-bd"/>
</dbReference>
<dbReference type="InterPro" id="IPR052019">
    <property type="entry name" value="F420H2_bilvrd_red/Heme_oxyg"/>
</dbReference>
<dbReference type="PANTHER" id="PTHR35176:SF1">
    <property type="entry name" value="F420H(2)-DEPENDENT BILIVERDIN REDUCTASE"/>
    <property type="match status" value="1"/>
</dbReference>
<reference evidence="3 4" key="1">
    <citation type="submission" date="2016-10" db="EMBL/GenBank/DDBJ databases">
        <authorList>
            <person name="de Groot N.N."/>
        </authorList>
    </citation>
    <scope>NUCLEOTIDE SEQUENCE [LARGE SCALE GENOMIC DNA]</scope>
    <source>
        <strain evidence="4">P4-7,KCTC 19426,CECT 7604</strain>
    </source>
</reference>
<evidence type="ECO:0000313" key="3">
    <source>
        <dbReference type="EMBL" id="SDO25592.1"/>
    </source>
</evidence>
<dbReference type="Pfam" id="PF01243">
    <property type="entry name" value="PNPOx_N"/>
    <property type="match status" value="1"/>
</dbReference>
<proteinExistence type="predicted"/>
<dbReference type="Proteomes" id="UP000198741">
    <property type="component" value="Chromosome I"/>
</dbReference>
<dbReference type="GO" id="GO:0070967">
    <property type="term" value="F:coenzyme F420 binding"/>
    <property type="evidence" value="ECO:0007669"/>
    <property type="project" value="TreeGrafter"/>
</dbReference>
<keyword evidence="1" id="KW-0560">Oxidoreductase</keyword>
<sequence>MKFDPLDLPDAARVFLTERHLASLITLRVTGTPHVVPVGFTYLDGIARVITNDGSIKVRNASRVGARAALNQIDGRFWLTLEGPISVSRDPDDVALAVELYARRYRQPRINPTRVVLLMAVDRIMGNI</sequence>
<dbReference type="EMBL" id="LT629710">
    <property type="protein sequence ID" value="SDO25592.1"/>
    <property type="molecule type" value="Genomic_DNA"/>
</dbReference>
<evidence type="ECO:0000259" key="2">
    <source>
        <dbReference type="Pfam" id="PF01243"/>
    </source>
</evidence>
<evidence type="ECO:0000256" key="1">
    <source>
        <dbReference type="ARBA" id="ARBA00023002"/>
    </source>
</evidence>
<dbReference type="SUPFAM" id="SSF50475">
    <property type="entry name" value="FMN-binding split barrel"/>
    <property type="match status" value="1"/>
</dbReference>
<protein>
    <submittedName>
        <fullName evidence="3">Pyridoxamine 5'-phosphate oxidase</fullName>
    </submittedName>
</protein>
<evidence type="ECO:0000313" key="4">
    <source>
        <dbReference type="Proteomes" id="UP000198741"/>
    </source>
</evidence>
<dbReference type="RefSeq" id="WP_197676354.1">
    <property type="nucleotide sequence ID" value="NZ_LT629710.1"/>
</dbReference>
<dbReference type="Gene3D" id="2.30.110.10">
    <property type="entry name" value="Electron Transport, Fmn-binding Protein, Chain A"/>
    <property type="match status" value="1"/>
</dbReference>
<gene>
    <name evidence="3" type="ORF">SAMN04515671_0324</name>
</gene>
<keyword evidence="4" id="KW-1185">Reference proteome</keyword>